<dbReference type="Pfam" id="PF03544">
    <property type="entry name" value="TonB_C"/>
    <property type="match status" value="1"/>
</dbReference>
<dbReference type="InterPro" id="IPR006260">
    <property type="entry name" value="TonB/TolA_C"/>
</dbReference>
<accession>F0SA25</accession>
<dbReference type="GO" id="GO:0016020">
    <property type="term" value="C:membrane"/>
    <property type="evidence" value="ECO:0007669"/>
    <property type="project" value="UniProtKB-SubCell"/>
</dbReference>
<dbReference type="HOGENOM" id="CLU_1249452_0_0_10"/>
<protein>
    <submittedName>
        <fullName evidence="6">TonB family protein</fullName>
    </submittedName>
</protein>
<dbReference type="EMBL" id="CP002545">
    <property type="protein sequence ID" value="ADY53589.1"/>
    <property type="molecule type" value="Genomic_DNA"/>
</dbReference>
<dbReference type="KEGG" id="psn:Pedsa_3050"/>
<reference evidence="7" key="2">
    <citation type="submission" date="2011-02" db="EMBL/GenBank/DDBJ databases">
        <title>The complete genome of Pedobacter saltans DSM 12145.</title>
        <authorList>
            <consortium name="US DOE Joint Genome Institute (JGI-PGF)"/>
            <person name="Lucas S."/>
            <person name="Copeland A."/>
            <person name="Lapidus A."/>
            <person name="Bruce D."/>
            <person name="Goodwin L."/>
            <person name="Pitluck S."/>
            <person name="Kyrpides N."/>
            <person name="Mavromatis K."/>
            <person name="Pagani I."/>
            <person name="Ivanova N."/>
            <person name="Ovchinnikova G."/>
            <person name="Lu M."/>
            <person name="Detter J.C."/>
            <person name="Han C."/>
            <person name="Land M."/>
            <person name="Hauser L."/>
            <person name="Markowitz V."/>
            <person name="Cheng J.-F."/>
            <person name="Hugenholtz P."/>
            <person name="Woyke T."/>
            <person name="Wu D."/>
            <person name="Tindall B."/>
            <person name="Pomrenke H.G."/>
            <person name="Brambilla E."/>
            <person name="Klenk H.-P."/>
            <person name="Eisen J.A."/>
        </authorList>
    </citation>
    <scope>NUCLEOTIDE SEQUENCE [LARGE SCALE GENOMIC DNA]</scope>
    <source>
        <strain evidence="7">ATCC 51119 / DSM 12145 / JCM 21818 / LMG 10337 / NBRC 100064 / NCIMB 13643</strain>
    </source>
</reference>
<keyword evidence="7" id="KW-1185">Reference proteome</keyword>
<keyword evidence="2" id="KW-0812">Transmembrane</keyword>
<evidence type="ECO:0000256" key="2">
    <source>
        <dbReference type="ARBA" id="ARBA00022692"/>
    </source>
</evidence>
<evidence type="ECO:0000256" key="3">
    <source>
        <dbReference type="ARBA" id="ARBA00022989"/>
    </source>
</evidence>
<dbReference type="AlphaFoldDB" id="F0SA25"/>
<dbReference type="PROSITE" id="PS52015">
    <property type="entry name" value="TONB_CTD"/>
    <property type="match status" value="1"/>
</dbReference>
<sequence>MAFSNYLWALIFWTIPFQESPTFYNGKQTLQEFVNQHIIYPNYSKANCIQATISVTFNVNSEGKVSRVYVSDGPGIDLDEEAIRVIKLTDGKWQVKNTRYKIWQITLPIKFALEEPRCQDRNKAETNNAIAYYQIQEQLQNTVFEYYKKKAKGENNPKDEPHIIKLKQELGFDDEFIETKLAEARKMIKQNDTENTCKTLLIIKNIGSDAADKLIEEFCK</sequence>
<dbReference type="Proteomes" id="UP000000310">
    <property type="component" value="Chromosome"/>
</dbReference>
<keyword evidence="3" id="KW-1133">Transmembrane helix</keyword>
<organism evidence="6 7">
    <name type="scientific">Pseudopedobacter saltans (strain ATCC 51119 / DSM 12145 / JCM 21818 / CCUG 39354 / LMG 10337 / NBRC 100064 / NCIMB 13643)</name>
    <name type="common">Pedobacter saltans</name>
    <dbReference type="NCBI Taxonomy" id="762903"/>
    <lineage>
        <taxon>Bacteria</taxon>
        <taxon>Pseudomonadati</taxon>
        <taxon>Bacteroidota</taxon>
        <taxon>Sphingobacteriia</taxon>
        <taxon>Sphingobacteriales</taxon>
        <taxon>Sphingobacteriaceae</taxon>
        <taxon>Pseudopedobacter</taxon>
    </lineage>
</organism>
<proteinExistence type="predicted"/>
<dbReference type="SUPFAM" id="SSF74653">
    <property type="entry name" value="TolA/TonB C-terminal domain"/>
    <property type="match status" value="1"/>
</dbReference>
<keyword evidence="4" id="KW-0472">Membrane</keyword>
<evidence type="ECO:0000313" key="6">
    <source>
        <dbReference type="EMBL" id="ADY53589.1"/>
    </source>
</evidence>
<dbReference type="STRING" id="762903.Pedsa_3050"/>
<dbReference type="InterPro" id="IPR037682">
    <property type="entry name" value="TonB_C"/>
</dbReference>
<gene>
    <name evidence="6" type="ordered locus">Pedsa_3050</name>
</gene>
<evidence type="ECO:0000256" key="1">
    <source>
        <dbReference type="ARBA" id="ARBA00004167"/>
    </source>
</evidence>
<name>F0SA25_PSESL</name>
<dbReference type="eggNOG" id="COG0810">
    <property type="taxonomic scope" value="Bacteria"/>
</dbReference>
<reference evidence="6 7" key="1">
    <citation type="journal article" date="2011" name="Stand. Genomic Sci.">
        <title>Complete genome sequence of the gliding, heparinolytic Pedobacter saltans type strain (113).</title>
        <authorList>
            <person name="Liolios K."/>
            <person name="Sikorski J."/>
            <person name="Lu M."/>
            <person name="Nolan M."/>
            <person name="Lapidus A."/>
            <person name="Lucas S."/>
            <person name="Hammon N."/>
            <person name="Deshpande S."/>
            <person name="Cheng J.F."/>
            <person name="Tapia R."/>
            <person name="Han C."/>
            <person name="Goodwin L."/>
            <person name="Pitluck S."/>
            <person name="Huntemann M."/>
            <person name="Ivanova N."/>
            <person name="Pagani I."/>
            <person name="Mavromatis K."/>
            <person name="Ovchinikova G."/>
            <person name="Pati A."/>
            <person name="Chen A."/>
            <person name="Palaniappan K."/>
            <person name="Land M."/>
            <person name="Hauser L."/>
            <person name="Brambilla E.M."/>
            <person name="Kotsyurbenko O."/>
            <person name="Rohde M."/>
            <person name="Tindall B.J."/>
            <person name="Abt B."/>
            <person name="Goker M."/>
            <person name="Detter J.C."/>
            <person name="Woyke T."/>
            <person name="Bristow J."/>
            <person name="Eisen J.A."/>
            <person name="Markowitz V."/>
            <person name="Hugenholtz P."/>
            <person name="Klenk H.P."/>
            <person name="Kyrpides N.C."/>
        </authorList>
    </citation>
    <scope>NUCLEOTIDE SEQUENCE [LARGE SCALE GENOMIC DNA]</scope>
    <source>
        <strain evidence="7">ATCC 51119 / DSM 12145 / JCM 21818 / LMG 10337 / NBRC 100064 / NCIMB 13643</strain>
    </source>
</reference>
<evidence type="ECO:0000259" key="5">
    <source>
        <dbReference type="PROSITE" id="PS52015"/>
    </source>
</evidence>
<evidence type="ECO:0000256" key="4">
    <source>
        <dbReference type="ARBA" id="ARBA00023136"/>
    </source>
</evidence>
<feature type="domain" description="TonB C-terminal" evidence="5">
    <location>
        <begin position="25"/>
        <end position="120"/>
    </location>
</feature>
<evidence type="ECO:0000313" key="7">
    <source>
        <dbReference type="Proteomes" id="UP000000310"/>
    </source>
</evidence>
<comment type="subcellular location">
    <subcellularLocation>
        <location evidence="1">Membrane</location>
        <topology evidence="1">Single-pass membrane protein</topology>
    </subcellularLocation>
</comment>
<dbReference type="Gene3D" id="3.30.1150.10">
    <property type="match status" value="1"/>
</dbReference>
<dbReference type="RefSeq" id="WP_013634074.1">
    <property type="nucleotide sequence ID" value="NC_015177.1"/>
</dbReference>
<dbReference type="OrthoDB" id="1096636at2"/>
<dbReference type="NCBIfam" id="TIGR01352">
    <property type="entry name" value="tonB_Cterm"/>
    <property type="match status" value="1"/>
</dbReference>
<dbReference type="GO" id="GO:0055085">
    <property type="term" value="P:transmembrane transport"/>
    <property type="evidence" value="ECO:0007669"/>
    <property type="project" value="InterPro"/>
</dbReference>